<comment type="caution">
    <text evidence="1">The sequence shown here is derived from an EMBL/GenBank/DDBJ whole genome shotgun (WGS) entry which is preliminary data.</text>
</comment>
<evidence type="ECO:0000313" key="2">
    <source>
        <dbReference type="Proteomes" id="UP001234297"/>
    </source>
</evidence>
<sequence length="1064" mass="117245">MASAIDRWRGKGFCNTLSTVPLVREHQLVMELSCITVVVVVARWLWLFFFIHATLPVSAVVESVASKDSANATDALALLAFKHQLLSDSLSTWNDSLHFCQWQGITCGRRHSQRVVAMNLTRLQLVGPLSPFIANLTFIRVIDLSRNKLHGQIPPEIGRLFRLRHLNLRRNSLGGEIPTNLTHCWRLIVIDFNHNNLTGRIPVELGSLSRLNELILSFNSLTGSIPTSFGNLSSLTNLSVDRNELEGNIPEELGQIRNLFIFSISVNKLSGTIPPTLYNCSSMAIFSITQNQLSGSLPPDLGVTLPNLIGLYVGANQFTGPIPISLSNASRLEILGLSKNRFTGSIPTNLGRLRRLHTLSLQKNLLGSGGDEDMGFLSSLTNCSLLNTMCVSNNRLTGALPNSITNLSTNLQNINLGFNRIFGSLPSGIGNLQNLISLAMHSNFMTGKIPESIEKLNKLQALGLSKNDFSDEIPASIGNLTQLSDLFLDINSLQGIIPSTLKNCKQLSRLLLHHNDLTGVMPKQIFSITTLRILDLGANSLVGSLPTEVGNSKSLQVLHVSDNKLSGEIPKTLDNCLSLEHLFIEGNFFQGAFPSLIALKGMLRMDISSNNFSGLIPTYLEKLRHLQYLNLSYNDFEGEVPQEGIFKNASAISIIGNKKLCGASPTLLLPKCPSEDSKKQSQHFPKKQMIAILIGSVICSVLLFLILYYYCIRKSKKQPHPRSITHPLEELLTKISYGDLCKATDGFSSANLIGVGSYGSVYKGYLDHIMKIVAVKVLNLQRQGASKSFIVECTALRNIRHRNLLKVLTVCSSIDFKGDDFKALVFDYIAKGNLEHWLHPSMDAQDQPKNLNLIQRLNIAVDVASALNYLHTCCEKTIVHCDLKPSNILLDNDMNALVGDFGLARFLSEGTNIGSQNDTNSPGIRGTIGYVAPEYGMGNEVSTFGDIYSYGTLLLEIFTGKKPTDEIFNGSLSLHQFAKLALPERVMEIVDQNLLSLEFEGLNESQTHTNAKSKLEKCLISTITVGVACSAISIKDRMDIEDATVEMQRIRDLYIRVEINDTNN</sequence>
<proteinExistence type="predicted"/>
<dbReference type="Proteomes" id="UP001234297">
    <property type="component" value="Chromosome 7"/>
</dbReference>
<keyword evidence="2" id="KW-1185">Reference proteome</keyword>
<gene>
    <name evidence="1" type="ORF">MRB53_022516</name>
</gene>
<reference evidence="1 2" key="1">
    <citation type="journal article" date="2022" name="Hortic Res">
        <title>A haplotype resolved chromosomal level avocado genome allows analysis of novel avocado genes.</title>
        <authorList>
            <person name="Nath O."/>
            <person name="Fletcher S.J."/>
            <person name="Hayward A."/>
            <person name="Shaw L.M."/>
            <person name="Masouleh A.K."/>
            <person name="Furtado A."/>
            <person name="Henry R.J."/>
            <person name="Mitter N."/>
        </authorList>
    </citation>
    <scope>NUCLEOTIDE SEQUENCE [LARGE SCALE GENOMIC DNA]</scope>
    <source>
        <strain evidence="2">cv. Hass</strain>
    </source>
</reference>
<protein>
    <submittedName>
        <fullName evidence="1">Uncharacterized protein</fullName>
    </submittedName>
</protein>
<accession>A0ACC2L744</accession>
<name>A0ACC2L744_PERAE</name>
<evidence type="ECO:0000313" key="1">
    <source>
        <dbReference type="EMBL" id="KAJ8629193.1"/>
    </source>
</evidence>
<dbReference type="EMBL" id="CM056815">
    <property type="protein sequence ID" value="KAJ8629193.1"/>
    <property type="molecule type" value="Genomic_DNA"/>
</dbReference>
<organism evidence="1 2">
    <name type="scientific">Persea americana</name>
    <name type="common">Avocado</name>
    <dbReference type="NCBI Taxonomy" id="3435"/>
    <lineage>
        <taxon>Eukaryota</taxon>
        <taxon>Viridiplantae</taxon>
        <taxon>Streptophyta</taxon>
        <taxon>Embryophyta</taxon>
        <taxon>Tracheophyta</taxon>
        <taxon>Spermatophyta</taxon>
        <taxon>Magnoliopsida</taxon>
        <taxon>Magnoliidae</taxon>
        <taxon>Laurales</taxon>
        <taxon>Lauraceae</taxon>
        <taxon>Persea</taxon>
    </lineage>
</organism>